<proteinExistence type="predicted"/>
<feature type="region of interest" description="Disordered" evidence="1">
    <location>
        <begin position="473"/>
        <end position="589"/>
    </location>
</feature>
<dbReference type="AlphaFoldDB" id="A0A0D7ATK2"/>
<gene>
    <name evidence="2" type="ORF">CYLTODRAFT_427593</name>
</gene>
<feature type="compositionally biased region" description="Basic residues" evidence="1">
    <location>
        <begin position="272"/>
        <end position="282"/>
    </location>
</feature>
<evidence type="ECO:0000256" key="1">
    <source>
        <dbReference type="SAM" id="MobiDB-lite"/>
    </source>
</evidence>
<feature type="compositionally biased region" description="Gly residues" evidence="1">
    <location>
        <begin position="527"/>
        <end position="537"/>
    </location>
</feature>
<evidence type="ECO:0000313" key="2">
    <source>
        <dbReference type="EMBL" id="KIY61325.1"/>
    </source>
</evidence>
<dbReference type="CDD" id="cd18724">
    <property type="entry name" value="PIN_LabA-like"/>
    <property type="match status" value="1"/>
</dbReference>
<feature type="region of interest" description="Disordered" evidence="1">
    <location>
        <begin position="108"/>
        <end position="151"/>
    </location>
</feature>
<feature type="compositionally biased region" description="Polar residues" evidence="1">
    <location>
        <begin position="111"/>
        <end position="120"/>
    </location>
</feature>
<accession>A0A0D7ATK2</accession>
<dbReference type="Proteomes" id="UP000054007">
    <property type="component" value="Unassembled WGS sequence"/>
</dbReference>
<feature type="compositionally biased region" description="Basic and acidic residues" evidence="1">
    <location>
        <begin position="121"/>
        <end position="131"/>
    </location>
</feature>
<sequence>MIRTNSDSTTLSSPAPASPFSAGSTISEATSDEQPNLGAFTTVFREWNYLQPSPRRTALGRQPSTRSTTNTSSILSSEHTPSELDSEADALPQGSTVWAQRPIASYLKSGDTATQTATDLTNDHENDRPPDDPGDAGDASGSSDTEADGRLSRTVYITSCSDDIDIQSSRSNGTEGDQLDLIAEMDLVMPTLGFQEALSFLATERERLTARAPTATVYNGKLLSMAAASEPRRKRRRKPNESPSPSNYTPSSAPTSNNPSGSSAESSFNKSPARRRPNRLRNSKSSPGLRLDAEDVFFLTKLFETKDDTIRVRAMKALMKKIFNIFPDDTPDLRRVDLGTLDASDTNFTTNYTSSKFDVSEDTLGPFVDTRGPPAGGEKDERIIHVFVDHSNILIGLLNYLRRFPLKHPQHQTPKPLRHLSHSALTLLLERGRPVSRRVIVASSPLYQPMHSAEMLGYEVRVFARVPDMGDGMDRAQRPIHGRTASGSSGVVAPSSLPDGSSPKHTRANSNGGRRKGHLRKVSGNGNANGNGNGNGSGSVENGDGAVLGPVVQKRGSGPPATPPAAGTSSPPKSAMSTPLAVAEGGPQPATRIRYREQGVDELLQLKLHQALAGVDGTPPEGSTIVLATGDGNVGQFNEDGFLGGVRTALRRGWNVELYAWETGLNKAWRKEFGEASEWTPDRFKIIGLEQFGTDLVEVYDEPLAT</sequence>
<name>A0A0D7ATK2_9AGAR</name>
<feature type="compositionally biased region" description="Low complexity" evidence="1">
    <location>
        <begin position="485"/>
        <end position="498"/>
    </location>
</feature>
<organism evidence="2 3">
    <name type="scientific">Cylindrobasidium torrendii FP15055 ss-10</name>
    <dbReference type="NCBI Taxonomy" id="1314674"/>
    <lineage>
        <taxon>Eukaryota</taxon>
        <taxon>Fungi</taxon>
        <taxon>Dikarya</taxon>
        <taxon>Basidiomycota</taxon>
        <taxon>Agaricomycotina</taxon>
        <taxon>Agaricomycetes</taxon>
        <taxon>Agaricomycetidae</taxon>
        <taxon>Agaricales</taxon>
        <taxon>Marasmiineae</taxon>
        <taxon>Physalacriaceae</taxon>
        <taxon>Cylindrobasidium</taxon>
    </lineage>
</organism>
<evidence type="ECO:0008006" key="4">
    <source>
        <dbReference type="Google" id="ProtNLM"/>
    </source>
</evidence>
<evidence type="ECO:0000313" key="3">
    <source>
        <dbReference type="Proteomes" id="UP000054007"/>
    </source>
</evidence>
<protein>
    <recommendedName>
        <fullName evidence="4">NYN domain-containing protein</fullName>
    </recommendedName>
</protein>
<feature type="compositionally biased region" description="Low complexity" evidence="1">
    <location>
        <begin position="1"/>
        <end position="25"/>
    </location>
</feature>
<feature type="region of interest" description="Disordered" evidence="1">
    <location>
        <begin position="1"/>
        <end position="93"/>
    </location>
</feature>
<dbReference type="EMBL" id="KN880975">
    <property type="protein sequence ID" value="KIY61325.1"/>
    <property type="molecule type" value="Genomic_DNA"/>
</dbReference>
<feature type="compositionally biased region" description="Polar residues" evidence="1">
    <location>
        <begin position="62"/>
        <end position="79"/>
    </location>
</feature>
<feature type="region of interest" description="Disordered" evidence="1">
    <location>
        <begin position="223"/>
        <end position="287"/>
    </location>
</feature>
<dbReference type="STRING" id="1314674.A0A0D7ATK2"/>
<dbReference type="OrthoDB" id="5590473at2759"/>
<reference evidence="2 3" key="1">
    <citation type="journal article" date="2015" name="Fungal Genet. Biol.">
        <title>Evolution of novel wood decay mechanisms in Agaricales revealed by the genome sequences of Fistulina hepatica and Cylindrobasidium torrendii.</title>
        <authorList>
            <person name="Floudas D."/>
            <person name="Held B.W."/>
            <person name="Riley R."/>
            <person name="Nagy L.G."/>
            <person name="Koehler G."/>
            <person name="Ransdell A.S."/>
            <person name="Younus H."/>
            <person name="Chow J."/>
            <person name="Chiniquy J."/>
            <person name="Lipzen A."/>
            <person name="Tritt A."/>
            <person name="Sun H."/>
            <person name="Haridas S."/>
            <person name="LaButti K."/>
            <person name="Ohm R.A."/>
            <person name="Kues U."/>
            <person name="Blanchette R.A."/>
            <person name="Grigoriev I.V."/>
            <person name="Minto R.E."/>
            <person name="Hibbett D.S."/>
        </authorList>
    </citation>
    <scope>NUCLEOTIDE SEQUENCE [LARGE SCALE GENOMIC DNA]</scope>
    <source>
        <strain evidence="2 3">FP15055 ss-10</strain>
    </source>
</reference>
<feature type="compositionally biased region" description="Low complexity" evidence="1">
    <location>
        <begin position="241"/>
        <end position="269"/>
    </location>
</feature>
<feature type="compositionally biased region" description="Low complexity" evidence="1">
    <location>
        <begin position="556"/>
        <end position="572"/>
    </location>
</feature>
<keyword evidence="3" id="KW-1185">Reference proteome</keyword>